<evidence type="ECO:0000313" key="2">
    <source>
        <dbReference type="Proteomes" id="UP000316781"/>
    </source>
</evidence>
<dbReference type="InterPro" id="IPR017946">
    <property type="entry name" value="PLC-like_Pdiesterase_TIM-brl"/>
</dbReference>
<dbReference type="GO" id="GO:0008081">
    <property type="term" value="F:phosphoric diester hydrolase activity"/>
    <property type="evidence" value="ECO:0007669"/>
    <property type="project" value="InterPro"/>
</dbReference>
<reference evidence="1 2" key="1">
    <citation type="submission" date="2019-07" db="EMBL/GenBank/DDBJ databases">
        <title>Ln-dependent methylotrophs.</title>
        <authorList>
            <person name="Tani A."/>
        </authorList>
    </citation>
    <scope>NUCLEOTIDE SEQUENCE [LARGE SCALE GENOMIC DNA]</scope>
    <source>
        <strain evidence="1 2">SM89A</strain>
    </source>
</reference>
<evidence type="ECO:0000313" key="1">
    <source>
        <dbReference type="EMBL" id="TRL33957.1"/>
    </source>
</evidence>
<gene>
    <name evidence="1" type="ORF">FM996_10510</name>
</gene>
<sequence length="229" mass="25550">MQILSHRGWWRSPEEKNSAVAMQRAFAAGFGVETDVRDCDGALVISHDMPRTRQGIPFFTFDDFLALYTRIGAPSTLALNIKSDGLVEPLREALAAHGVTRYFVFDMSIPDTRSYLSHGLTVFTRWSEYEPGSRLDEAASGFWLDAFEDAFVEPRAILSGVDGGKKVAIVSPELHHKPHLDAWRIWRHTFETMSPAARELIFLCTDLPGDANVFFNAVALPSSGAYQAR</sequence>
<proteinExistence type="predicted"/>
<organism evidence="1 2">
    <name type="scientific">Methylosinus sporium</name>
    <dbReference type="NCBI Taxonomy" id="428"/>
    <lineage>
        <taxon>Bacteria</taxon>
        <taxon>Pseudomonadati</taxon>
        <taxon>Pseudomonadota</taxon>
        <taxon>Alphaproteobacteria</taxon>
        <taxon>Hyphomicrobiales</taxon>
        <taxon>Methylocystaceae</taxon>
        <taxon>Methylosinus</taxon>
    </lineage>
</organism>
<comment type="caution">
    <text evidence="1">The sequence shown here is derived from an EMBL/GenBank/DDBJ whole genome shotgun (WGS) entry which is preliminary data.</text>
</comment>
<dbReference type="GO" id="GO:0006629">
    <property type="term" value="P:lipid metabolic process"/>
    <property type="evidence" value="ECO:0007669"/>
    <property type="project" value="InterPro"/>
</dbReference>
<name>A0A549SWJ9_METSR</name>
<dbReference type="EMBL" id="VJMF01000040">
    <property type="protein sequence ID" value="TRL33957.1"/>
    <property type="molecule type" value="Genomic_DNA"/>
</dbReference>
<evidence type="ECO:0008006" key="3">
    <source>
        <dbReference type="Google" id="ProtNLM"/>
    </source>
</evidence>
<dbReference type="Gene3D" id="3.20.20.190">
    <property type="entry name" value="Phosphatidylinositol (PI) phosphodiesterase"/>
    <property type="match status" value="1"/>
</dbReference>
<dbReference type="SUPFAM" id="SSF51695">
    <property type="entry name" value="PLC-like phosphodiesterases"/>
    <property type="match status" value="1"/>
</dbReference>
<accession>A0A549SWJ9</accession>
<protein>
    <recommendedName>
        <fullName evidence="3">Phosphodiesterase</fullName>
    </recommendedName>
</protein>
<dbReference type="AlphaFoldDB" id="A0A549SWJ9"/>
<dbReference type="RefSeq" id="WP_142862956.1">
    <property type="nucleotide sequence ID" value="NZ_VJMF01000040.1"/>
</dbReference>
<dbReference type="Proteomes" id="UP000316781">
    <property type="component" value="Unassembled WGS sequence"/>
</dbReference>